<dbReference type="SUPFAM" id="SSF51735">
    <property type="entry name" value="NAD(P)-binding Rossmann-fold domains"/>
    <property type="match status" value="1"/>
</dbReference>
<dbReference type="InterPro" id="IPR051122">
    <property type="entry name" value="SDR_DHRS6-like"/>
</dbReference>
<dbReference type="Pfam" id="PF00106">
    <property type="entry name" value="adh_short"/>
    <property type="match status" value="1"/>
</dbReference>
<comment type="caution">
    <text evidence="4">The sequence shown here is derived from an EMBL/GenBank/DDBJ whole genome shotgun (WGS) entry which is preliminary data.</text>
</comment>
<dbReference type="EMBL" id="VLPL01000012">
    <property type="protein sequence ID" value="TSJ39118.1"/>
    <property type="molecule type" value="Genomic_DNA"/>
</dbReference>
<dbReference type="InterPro" id="IPR036291">
    <property type="entry name" value="NAD(P)-bd_dom_sf"/>
</dbReference>
<keyword evidence="2" id="KW-0560">Oxidoreductase</keyword>
<dbReference type="OrthoDB" id="9787298at2"/>
<dbReference type="InterPro" id="IPR002347">
    <property type="entry name" value="SDR_fam"/>
</dbReference>
<organism evidence="4 5">
    <name type="scientific">Fluviicola chungangensis</name>
    <dbReference type="NCBI Taxonomy" id="2597671"/>
    <lineage>
        <taxon>Bacteria</taxon>
        <taxon>Pseudomonadati</taxon>
        <taxon>Bacteroidota</taxon>
        <taxon>Flavobacteriia</taxon>
        <taxon>Flavobacteriales</taxon>
        <taxon>Crocinitomicaceae</taxon>
        <taxon>Fluviicola</taxon>
    </lineage>
</organism>
<reference evidence="4 5" key="1">
    <citation type="submission" date="2019-07" db="EMBL/GenBank/DDBJ databases">
        <authorList>
            <person name="Huq M.A."/>
        </authorList>
    </citation>
    <scope>NUCLEOTIDE SEQUENCE [LARGE SCALE GENOMIC DNA]</scope>
    <source>
        <strain evidence="4 5">MAH-3</strain>
    </source>
</reference>
<dbReference type="PRINTS" id="PR00080">
    <property type="entry name" value="SDRFAMILY"/>
</dbReference>
<name>A0A556MGU8_9FLAO</name>
<dbReference type="RefSeq" id="WP_144334657.1">
    <property type="nucleotide sequence ID" value="NZ_VLPL01000012.1"/>
</dbReference>
<accession>A0A556MGU8</accession>
<dbReference type="PANTHER" id="PTHR43477">
    <property type="entry name" value="DIHYDROANTICAPSIN 7-DEHYDROGENASE"/>
    <property type="match status" value="1"/>
</dbReference>
<evidence type="ECO:0000256" key="1">
    <source>
        <dbReference type="ARBA" id="ARBA00006484"/>
    </source>
</evidence>
<comment type="similarity">
    <text evidence="1 3">Belongs to the short-chain dehydrogenases/reductases (SDR) family.</text>
</comment>
<evidence type="ECO:0000313" key="5">
    <source>
        <dbReference type="Proteomes" id="UP000316008"/>
    </source>
</evidence>
<keyword evidence="5" id="KW-1185">Reference proteome</keyword>
<sequence>MSKNVLVIGASRGIGKELVKQFAAKGLETIGFARSLKNSSENKIHYIHLDLLSPTVKSDFEQAISGIHQIDYLVHNAGFIAVKPFLELSREDIQNCYQVNVMSVMEITQVCIPKMKPGGHIVMISSIGGFQGSSKFPGLAAYSTSKAALVSLTELLAEEFKNSGISINCLCLGAVQTEMMEEAFPGYKAPHQPDEIAEFIVDFTLNHGKYFHGKIIPVSISNP</sequence>
<dbReference type="GO" id="GO:0016491">
    <property type="term" value="F:oxidoreductase activity"/>
    <property type="evidence" value="ECO:0007669"/>
    <property type="project" value="UniProtKB-KW"/>
</dbReference>
<protein>
    <submittedName>
        <fullName evidence="4">SDR family oxidoreductase</fullName>
    </submittedName>
</protein>
<gene>
    <name evidence="4" type="ORF">FO442_18270</name>
</gene>
<evidence type="ECO:0000256" key="3">
    <source>
        <dbReference type="RuleBase" id="RU000363"/>
    </source>
</evidence>
<dbReference type="Proteomes" id="UP000316008">
    <property type="component" value="Unassembled WGS sequence"/>
</dbReference>
<proteinExistence type="inferred from homology"/>
<dbReference type="PRINTS" id="PR00081">
    <property type="entry name" value="GDHRDH"/>
</dbReference>
<evidence type="ECO:0000256" key="2">
    <source>
        <dbReference type="ARBA" id="ARBA00023002"/>
    </source>
</evidence>
<dbReference type="Gene3D" id="3.40.50.720">
    <property type="entry name" value="NAD(P)-binding Rossmann-like Domain"/>
    <property type="match status" value="1"/>
</dbReference>
<dbReference type="PANTHER" id="PTHR43477:SF1">
    <property type="entry name" value="DIHYDROANTICAPSIN 7-DEHYDROGENASE"/>
    <property type="match status" value="1"/>
</dbReference>
<evidence type="ECO:0000313" key="4">
    <source>
        <dbReference type="EMBL" id="TSJ39118.1"/>
    </source>
</evidence>
<dbReference type="CDD" id="cd05233">
    <property type="entry name" value="SDR_c"/>
    <property type="match status" value="1"/>
</dbReference>
<dbReference type="AlphaFoldDB" id="A0A556MGU8"/>